<evidence type="ECO:0000256" key="5">
    <source>
        <dbReference type="ARBA" id="ARBA00022840"/>
    </source>
</evidence>
<evidence type="ECO:0000256" key="3">
    <source>
        <dbReference type="ARBA" id="ARBA00012737"/>
    </source>
</evidence>
<comment type="caution">
    <text evidence="10">The sequence shown here is derived from an EMBL/GenBank/DDBJ whole genome shotgun (WGS) entry which is preliminary data.</text>
</comment>
<dbReference type="InterPro" id="IPR017932">
    <property type="entry name" value="GATase_2_dom"/>
</dbReference>
<dbReference type="InterPro" id="IPR006426">
    <property type="entry name" value="Asn_synth_AEB"/>
</dbReference>
<dbReference type="InterPro" id="IPR014729">
    <property type="entry name" value="Rossmann-like_a/b/a_fold"/>
</dbReference>
<dbReference type="EMBL" id="BOMN01000091">
    <property type="protein sequence ID" value="GIE23433.1"/>
    <property type="molecule type" value="Genomic_DNA"/>
</dbReference>
<evidence type="ECO:0000256" key="7">
    <source>
        <dbReference type="ARBA" id="ARBA00022962"/>
    </source>
</evidence>
<keyword evidence="7" id="KW-0315">Glutamine amidotransferase</keyword>
<dbReference type="Gene3D" id="3.40.50.620">
    <property type="entry name" value="HUPs"/>
    <property type="match status" value="1"/>
</dbReference>
<accession>A0ABQ3ZY01</accession>
<dbReference type="SUPFAM" id="SSF52402">
    <property type="entry name" value="Adenine nucleotide alpha hydrolases-like"/>
    <property type="match status" value="1"/>
</dbReference>
<protein>
    <recommendedName>
        <fullName evidence="3">asparagine synthase (glutamine-hydrolyzing)</fullName>
        <ecNumber evidence="3">6.3.5.4</ecNumber>
    </recommendedName>
</protein>
<dbReference type="InterPro" id="IPR029055">
    <property type="entry name" value="Ntn_hydrolases_N"/>
</dbReference>
<keyword evidence="6" id="KW-0028">Amino-acid biosynthesis</keyword>
<dbReference type="InterPro" id="IPR051786">
    <property type="entry name" value="ASN_synthetase/amidase"/>
</dbReference>
<feature type="domain" description="Glutamine amidotransferase type-2" evidence="9">
    <location>
        <begin position="2"/>
        <end position="209"/>
    </location>
</feature>
<proteinExistence type="inferred from homology"/>
<evidence type="ECO:0000256" key="2">
    <source>
        <dbReference type="ARBA" id="ARBA00005752"/>
    </source>
</evidence>
<dbReference type="InterPro" id="IPR001962">
    <property type="entry name" value="Asn_synthase"/>
</dbReference>
<evidence type="ECO:0000256" key="1">
    <source>
        <dbReference type="ARBA" id="ARBA00005187"/>
    </source>
</evidence>
<dbReference type="PANTHER" id="PTHR43284">
    <property type="entry name" value="ASPARAGINE SYNTHETASE (GLUTAMINE-HYDROLYZING)"/>
    <property type="match status" value="1"/>
</dbReference>
<dbReference type="Proteomes" id="UP000603200">
    <property type="component" value="Unassembled WGS sequence"/>
</dbReference>
<comment type="catalytic activity">
    <reaction evidence="8">
        <text>L-aspartate + L-glutamine + ATP + H2O = L-asparagine + L-glutamate + AMP + diphosphate + H(+)</text>
        <dbReference type="Rhea" id="RHEA:12228"/>
        <dbReference type="ChEBI" id="CHEBI:15377"/>
        <dbReference type="ChEBI" id="CHEBI:15378"/>
        <dbReference type="ChEBI" id="CHEBI:29985"/>
        <dbReference type="ChEBI" id="CHEBI:29991"/>
        <dbReference type="ChEBI" id="CHEBI:30616"/>
        <dbReference type="ChEBI" id="CHEBI:33019"/>
        <dbReference type="ChEBI" id="CHEBI:58048"/>
        <dbReference type="ChEBI" id="CHEBI:58359"/>
        <dbReference type="ChEBI" id="CHEBI:456215"/>
        <dbReference type="EC" id="6.3.5.4"/>
    </reaction>
</comment>
<dbReference type="Gene3D" id="3.60.20.10">
    <property type="entry name" value="Glutamine Phosphoribosylpyrophosphate, subunit 1, domain 1"/>
    <property type="match status" value="1"/>
</dbReference>
<evidence type="ECO:0000313" key="11">
    <source>
        <dbReference type="Proteomes" id="UP000603200"/>
    </source>
</evidence>
<name>A0ABQ3ZY01_9ACTN</name>
<dbReference type="CDD" id="cd00712">
    <property type="entry name" value="AsnB"/>
    <property type="match status" value="1"/>
</dbReference>
<dbReference type="NCBIfam" id="TIGR01536">
    <property type="entry name" value="asn_synth_AEB"/>
    <property type="match status" value="1"/>
</dbReference>
<sequence length="604" mass="64653">MCGIAGVITPHPGGESLTTVRRLNVRQHHRGPDDTGLWSGANAVLGQTRLAVMDLTDGGHQPFTTADGSVSVVFNGEIYNHDELRRTHGLTSPGRCDGAILPELWQRLGTAMFAELRGMFAMAIYDTVRRTVTLARDTFGVKPLYWLRMPEGLVLASEVRPLADLVPRPRLSRAALRHYLMFGAMGRDQSPFTEIQSVPANGWIQWDANLSRTAGVVRADPLVHPAGAGHGQLRAAFLESVSLHLLSDVPMALLLSSGLDSGALAWACAELGTDVTCVTVDMGSGTSESPGAARLARRFGHDHEVASATPDAELVARYFAAMQRPSVDGLNVFLVSRAVAALGRRAALSGTGGDEMLAGYPSFKLLRYLPLLRAGDAVHATHLAAGLYRGGNAKLANLLGPAGPRSSDGLGRLTRRVLMDEQIRALAPWAAPEPRPGAADRDGSAGALAQSEIDRYLGGTLLPDTDAFSMAWSVEMRVPFVDVEFARVALSVDRRRGVGKRGFARALGSAELDPIARGRKKSFHLPMDGWMRTGPLSPAVQAVASPEAPLRAILDPRGIDEIMAAWRSGRTAWSRAWSLTALNSWLTSLDPAPVLHDDPGAGDR</sequence>
<dbReference type="RefSeq" id="WP_203840491.1">
    <property type="nucleotide sequence ID" value="NZ_BAAATV010000009.1"/>
</dbReference>
<gene>
    <name evidence="10" type="ORF">Ahu01nite_065350</name>
</gene>
<dbReference type="SUPFAM" id="SSF56235">
    <property type="entry name" value="N-terminal nucleophile aminohydrolases (Ntn hydrolases)"/>
    <property type="match status" value="1"/>
</dbReference>
<dbReference type="PANTHER" id="PTHR43284:SF1">
    <property type="entry name" value="ASPARAGINE SYNTHETASE"/>
    <property type="match status" value="1"/>
</dbReference>
<dbReference type="InterPro" id="IPR033738">
    <property type="entry name" value="AsnB_N"/>
</dbReference>
<evidence type="ECO:0000313" key="10">
    <source>
        <dbReference type="EMBL" id="GIE23433.1"/>
    </source>
</evidence>
<dbReference type="Pfam" id="PF00733">
    <property type="entry name" value="Asn_synthase"/>
    <property type="match status" value="1"/>
</dbReference>
<reference evidence="10 11" key="1">
    <citation type="submission" date="2021-01" db="EMBL/GenBank/DDBJ databases">
        <title>Whole genome shotgun sequence of Actinoplanes humidus NBRC 14915.</title>
        <authorList>
            <person name="Komaki H."/>
            <person name="Tamura T."/>
        </authorList>
    </citation>
    <scope>NUCLEOTIDE SEQUENCE [LARGE SCALE GENOMIC DNA]</scope>
    <source>
        <strain evidence="10 11">NBRC 14915</strain>
    </source>
</reference>
<dbReference type="Pfam" id="PF13522">
    <property type="entry name" value="GATase_6"/>
    <property type="match status" value="1"/>
</dbReference>
<evidence type="ECO:0000256" key="6">
    <source>
        <dbReference type="ARBA" id="ARBA00022888"/>
    </source>
</evidence>
<evidence type="ECO:0000256" key="4">
    <source>
        <dbReference type="ARBA" id="ARBA00022741"/>
    </source>
</evidence>
<organism evidence="10 11">
    <name type="scientific">Winogradskya humida</name>
    <dbReference type="NCBI Taxonomy" id="113566"/>
    <lineage>
        <taxon>Bacteria</taxon>
        <taxon>Bacillati</taxon>
        <taxon>Actinomycetota</taxon>
        <taxon>Actinomycetes</taxon>
        <taxon>Micromonosporales</taxon>
        <taxon>Micromonosporaceae</taxon>
        <taxon>Winogradskya</taxon>
    </lineage>
</organism>
<dbReference type="CDD" id="cd01991">
    <property type="entry name" value="Asn_synthase_B_C"/>
    <property type="match status" value="1"/>
</dbReference>
<keyword evidence="4" id="KW-0547">Nucleotide-binding</keyword>
<keyword evidence="11" id="KW-1185">Reference proteome</keyword>
<evidence type="ECO:0000259" key="9">
    <source>
        <dbReference type="PROSITE" id="PS51278"/>
    </source>
</evidence>
<comment type="similarity">
    <text evidence="2">Belongs to the asparagine synthetase family.</text>
</comment>
<dbReference type="EC" id="6.3.5.4" evidence="3"/>
<dbReference type="PIRSF" id="PIRSF001589">
    <property type="entry name" value="Asn_synthetase_glu-h"/>
    <property type="match status" value="1"/>
</dbReference>
<keyword evidence="6" id="KW-0061">Asparagine biosynthesis</keyword>
<keyword evidence="5" id="KW-0067">ATP-binding</keyword>
<comment type="pathway">
    <text evidence="1">Amino-acid biosynthesis; L-asparagine biosynthesis; L-asparagine from L-aspartate (L-Gln route): step 1/1.</text>
</comment>
<evidence type="ECO:0000256" key="8">
    <source>
        <dbReference type="ARBA" id="ARBA00048741"/>
    </source>
</evidence>
<dbReference type="PROSITE" id="PS51278">
    <property type="entry name" value="GATASE_TYPE_2"/>
    <property type="match status" value="1"/>
</dbReference>